<sequence length="292" mass="32161">MEWNGEKDAIFMLENEQNDAEESDGGDFLAPKKQQKKRAAAKVMNDAEESDGGDFLAPKNQQKKRAAAKVMDTMNNGNESDGGSGGTLASSVPVKKIFDQRGTGANKQSRNCPRQKKRKKDGAKTATNHGHRNVCQSDGASETKEDRTEQKGLFSCEGHSWSFLLQLTVVPAYFLDWAGAPGEECWVLASDTECSESVGKFNSRAGIDAVFRLLLGERVAGSLMSDIEANPRYQKVPKIRGLNVTFGHDVEAEMRKKAKAELTREFIPNCMAKCMSDDGHKDIDDDDDDEEE</sequence>
<name>A0ABD2I9X3_9BILA</name>
<reference evidence="2 3" key="1">
    <citation type="submission" date="2024-10" db="EMBL/GenBank/DDBJ databases">
        <authorList>
            <person name="Kim D."/>
        </authorList>
    </citation>
    <scope>NUCLEOTIDE SEQUENCE [LARGE SCALE GENOMIC DNA]</scope>
    <source>
        <strain evidence="2">BH-2024</strain>
    </source>
</reference>
<dbReference type="EMBL" id="JBICBT010001267">
    <property type="protein sequence ID" value="KAL3075897.1"/>
    <property type="molecule type" value="Genomic_DNA"/>
</dbReference>
<feature type="region of interest" description="Disordered" evidence="1">
    <location>
        <begin position="1"/>
        <end position="146"/>
    </location>
</feature>
<feature type="compositionally biased region" description="Acidic residues" evidence="1">
    <location>
        <begin position="16"/>
        <end position="25"/>
    </location>
</feature>
<keyword evidence="3" id="KW-1185">Reference proteome</keyword>
<comment type="caution">
    <text evidence="2">The sequence shown here is derived from an EMBL/GenBank/DDBJ whole genome shotgun (WGS) entry which is preliminary data.</text>
</comment>
<gene>
    <name evidence="2" type="ORF">niasHT_037586</name>
</gene>
<accession>A0ABD2I9X3</accession>
<evidence type="ECO:0000313" key="3">
    <source>
        <dbReference type="Proteomes" id="UP001620626"/>
    </source>
</evidence>
<dbReference type="Proteomes" id="UP001620626">
    <property type="component" value="Unassembled WGS sequence"/>
</dbReference>
<organism evidence="2 3">
    <name type="scientific">Heterodera trifolii</name>
    <dbReference type="NCBI Taxonomy" id="157864"/>
    <lineage>
        <taxon>Eukaryota</taxon>
        <taxon>Metazoa</taxon>
        <taxon>Ecdysozoa</taxon>
        <taxon>Nematoda</taxon>
        <taxon>Chromadorea</taxon>
        <taxon>Rhabditida</taxon>
        <taxon>Tylenchina</taxon>
        <taxon>Tylenchomorpha</taxon>
        <taxon>Tylenchoidea</taxon>
        <taxon>Heteroderidae</taxon>
        <taxon>Heteroderinae</taxon>
        <taxon>Heterodera</taxon>
    </lineage>
</organism>
<evidence type="ECO:0000313" key="2">
    <source>
        <dbReference type="EMBL" id="KAL3075897.1"/>
    </source>
</evidence>
<evidence type="ECO:0000256" key="1">
    <source>
        <dbReference type="SAM" id="MobiDB-lite"/>
    </source>
</evidence>
<feature type="compositionally biased region" description="Polar residues" evidence="1">
    <location>
        <begin position="103"/>
        <end position="112"/>
    </location>
</feature>
<protein>
    <submittedName>
        <fullName evidence="2">Uncharacterized protein</fullName>
    </submittedName>
</protein>
<proteinExistence type="predicted"/>
<dbReference type="AlphaFoldDB" id="A0ABD2I9X3"/>